<dbReference type="STRING" id="58114.SAMN05216270_106144"/>
<dbReference type="EMBL" id="FNAD01000006">
    <property type="protein sequence ID" value="SDD67683.1"/>
    <property type="molecule type" value="Genomic_DNA"/>
</dbReference>
<evidence type="ECO:0000313" key="1">
    <source>
        <dbReference type="EMBL" id="SDD67683.1"/>
    </source>
</evidence>
<reference evidence="2" key="1">
    <citation type="submission" date="2016-10" db="EMBL/GenBank/DDBJ databases">
        <authorList>
            <person name="Varghese N."/>
            <person name="Submissions S."/>
        </authorList>
    </citation>
    <scope>NUCLEOTIDE SEQUENCE [LARGE SCALE GENOMIC DNA]</scope>
    <source>
        <strain evidence="2">CGMCC 4.3516</strain>
    </source>
</reference>
<dbReference type="Proteomes" id="UP000198949">
    <property type="component" value="Unassembled WGS sequence"/>
</dbReference>
<proteinExistence type="predicted"/>
<sequence length="145" mass="14735">MAQERVFDPEAIEEYRLFLLGLIDTLENQVVPVLGTGTLSRAPAFGTAPGAAENAAGRYQEFHAATWRNLQYLRGTLHGMEASLAEAAVGGGEADDEATTAFAAATTEVDGGTEGGTVLGGALSDGTVIVDGSAAEGGSATVFEA</sequence>
<organism evidence="1 2">
    <name type="scientific">Glycomyces harbinensis</name>
    <dbReference type="NCBI Taxonomy" id="58114"/>
    <lineage>
        <taxon>Bacteria</taxon>
        <taxon>Bacillati</taxon>
        <taxon>Actinomycetota</taxon>
        <taxon>Actinomycetes</taxon>
        <taxon>Glycomycetales</taxon>
        <taxon>Glycomycetaceae</taxon>
        <taxon>Glycomyces</taxon>
    </lineage>
</organism>
<keyword evidence="2" id="KW-1185">Reference proteome</keyword>
<name>A0A1G6WPU2_9ACTN</name>
<dbReference type="AlphaFoldDB" id="A0A1G6WPU2"/>
<protein>
    <recommendedName>
        <fullName evidence="3">PE family protein</fullName>
    </recommendedName>
</protein>
<dbReference type="RefSeq" id="WP_091034450.1">
    <property type="nucleotide sequence ID" value="NZ_FNAD01000006.1"/>
</dbReference>
<accession>A0A1G6WPU2</accession>
<evidence type="ECO:0000313" key="2">
    <source>
        <dbReference type="Proteomes" id="UP000198949"/>
    </source>
</evidence>
<evidence type="ECO:0008006" key="3">
    <source>
        <dbReference type="Google" id="ProtNLM"/>
    </source>
</evidence>
<gene>
    <name evidence="1" type="ORF">SAMN05216270_106144</name>
</gene>
<dbReference type="OrthoDB" id="5195619at2"/>